<protein>
    <recommendedName>
        <fullName evidence="7">Neutral metalloproteinase</fullName>
        <ecNumber evidence="7">3.4.24.-</ecNumber>
    </recommendedName>
</protein>
<evidence type="ECO:0000313" key="12">
    <source>
        <dbReference type="EMBL" id="GJD52007.1"/>
    </source>
</evidence>
<evidence type="ECO:0000256" key="9">
    <source>
        <dbReference type="SAM" id="MobiDB-lite"/>
    </source>
</evidence>
<evidence type="ECO:0000256" key="6">
    <source>
        <dbReference type="ARBA" id="ARBA00023049"/>
    </source>
</evidence>
<keyword evidence="2 7" id="KW-0645">Protease</keyword>
<keyword evidence="5 7" id="KW-0862">Zinc</keyword>
<evidence type="ECO:0000256" key="5">
    <source>
        <dbReference type="ARBA" id="ARBA00022833"/>
    </source>
</evidence>
<evidence type="ECO:0000259" key="11">
    <source>
        <dbReference type="Pfam" id="PF02868"/>
    </source>
</evidence>
<comment type="cofactor">
    <cofactor evidence="7">
        <name>Zn(2+)</name>
        <dbReference type="ChEBI" id="CHEBI:29105"/>
    </cofactor>
</comment>
<feature type="domain" description="Peptidase M4 C-terminal" evidence="11">
    <location>
        <begin position="177"/>
        <end position="348"/>
    </location>
</feature>
<comment type="caution">
    <text evidence="12">The sequence shown here is derived from an EMBL/GenBank/DDBJ whole genome shotgun (WGS) entry which is preliminary data.</text>
</comment>
<evidence type="ECO:0000256" key="1">
    <source>
        <dbReference type="ARBA" id="ARBA00009388"/>
    </source>
</evidence>
<keyword evidence="8" id="KW-0175">Coiled coil</keyword>
<keyword evidence="7" id="KW-0964">Secreted</keyword>
<sequence>MKTCRCLNCITPPHLLRKLLESEDKATRDAALNTLVSSARLRGERSIRSTFGVGVSTAPASGRRSIFDCRGGTDLGQATLVRTEQGETSSDASVNKAFDGLGRTRDFYREVFERDSIDGRGMRLDGYIHRGRNYNNAFWDGQEMVFGDGDGIIFTDFTGSLDVIAHELTHGVTENTAALEYRGQSGALNESMSDVFGSLVKQWSGNESAEQADWLIGADIFTPGIGADALRSMKAPGTAYDNRLLGKDPQPDHMNRFANLPDNGENDFGGVHINSGIPNRAFFLTAMEIGGYAWEAPGLIWYEALKASVQTTQFQDFADTTFAKAGQLFGMGSQEQRAVQDAWRGVGIRVSGGTARRGRHRMIEAGGMAAREESDIAALARQIAALSGQVASLSRDLSAMKRGGNGAAPEIRSGPGGRSPRSQAPA</sequence>
<dbReference type="InterPro" id="IPR001570">
    <property type="entry name" value="Peptidase_M4_C_domain"/>
</dbReference>
<dbReference type="GO" id="GO:0006508">
    <property type="term" value="P:proteolysis"/>
    <property type="evidence" value="ECO:0007669"/>
    <property type="project" value="UniProtKB-KW"/>
</dbReference>
<dbReference type="GO" id="GO:0008233">
    <property type="term" value="F:peptidase activity"/>
    <property type="evidence" value="ECO:0007669"/>
    <property type="project" value="UniProtKB-KW"/>
</dbReference>
<dbReference type="InterPro" id="IPR023612">
    <property type="entry name" value="Peptidase_M4"/>
</dbReference>
<reference evidence="12" key="1">
    <citation type="journal article" date="2021" name="Front. Microbiol.">
        <title>Comprehensive Comparative Genomics and Phenotyping of Methylobacterium Species.</title>
        <authorList>
            <person name="Alessa O."/>
            <person name="Ogura Y."/>
            <person name="Fujitani Y."/>
            <person name="Takami H."/>
            <person name="Hayashi T."/>
            <person name="Sahin N."/>
            <person name="Tani A."/>
        </authorList>
    </citation>
    <scope>NUCLEOTIDE SEQUENCE</scope>
    <source>
        <strain evidence="12">KCTC 52305</strain>
    </source>
</reference>
<dbReference type="EMBL" id="BPQH01000016">
    <property type="protein sequence ID" value="GJD52007.1"/>
    <property type="molecule type" value="Genomic_DNA"/>
</dbReference>
<dbReference type="EC" id="3.4.24.-" evidence="7"/>
<dbReference type="PANTHER" id="PTHR43579:SF1">
    <property type="entry name" value="NEUTRAL METALLOPROTEINASE"/>
    <property type="match status" value="1"/>
</dbReference>
<feature type="domain" description="Peptidase M4" evidence="10">
    <location>
        <begin position="91"/>
        <end position="174"/>
    </location>
</feature>
<evidence type="ECO:0000256" key="2">
    <source>
        <dbReference type="ARBA" id="ARBA00022670"/>
    </source>
</evidence>
<dbReference type="InterPro" id="IPR027268">
    <property type="entry name" value="Peptidase_M4/M1_CTD_sf"/>
</dbReference>
<accession>A0ABQ4R3L5</accession>
<feature type="region of interest" description="Disordered" evidence="9">
    <location>
        <begin position="397"/>
        <end position="426"/>
    </location>
</feature>
<gene>
    <name evidence="12" type="primary">prtS</name>
    <name evidence="12" type="ORF">OPKNFCMD_4769</name>
</gene>
<dbReference type="Gene3D" id="1.10.390.10">
    <property type="entry name" value="Neutral Protease Domain 2"/>
    <property type="match status" value="1"/>
</dbReference>
<evidence type="ECO:0000313" key="13">
    <source>
        <dbReference type="Proteomes" id="UP001055167"/>
    </source>
</evidence>
<dbReference type="RefSeq" id="WP_128563312.1">
    <property type="nucleotide sequence ID" value="NZ_BPQH01000016.1"/>
</dbReference>
<evidence type="ECO:0000256" key="4">
    <source>
        <dbReference type="ARBA" id="ARBA00022801"/>
    </source>
</evidence>
<dbReference type="CDD" id="cd09597">
    <property type="entry name" value="M4_TLP"/>
    <property type="match status" value="1"/>
</dbReference>
<comment type="subcellular location">
    <subcellularLocation>
        <location evidence="7">Secreted</location>
    </subcellularLocation>
</comment>
<organism evidence="12 13">
    <name type="scientific">Methylobacterium crusticola</name>
    <dbReference type="NCBI Taxonomy" id="1697972"/>
    <lineage>
        <taxon>Bacteria</taxon>
        <taxon>Pseudomonadati</taxon>
        <taxon>Pseudomonadota</taxon>
        <taxon>Alphaproteobacteria</taxon>
        <taxon>Hyphomicrobiales</taxon>
        <taxon>Methylobacteriaceae</taxon>
        <taxon>Methylobacterium</taxon>
    </lineage>
</organism>
<evidence type="ECO:0000256" key="8">
    <source>
        <dbReference type="SAM" id="Coils"/>
    </source>
</evidence>
<dbReference type="PANTHER" id="PTHR43579">
    <property type="match status" value="1"/>
</dbReference>
<dbReference type="Pfam" id="PF01447">
    <property type="entry name" value="Peptidase_M4"/>
    <property type="match status" value="1"/>
</dbReference>
<comment type="function">
    <text evidence="7">Extracellular zinc metalloprotease.</text>
</comment>
<keyword evidence="4 7" id="KW-0378">Hydrolase</keyword>
<comment type="similarity">
    <text evidence="1 7">Belongs to the peptidase M4 family.</text>
</comment>
<proteinExistence type="inferred from homology"/>
<evidence type="ECO:0000256" key="7">
    <source>
        <dbReference type="RuleBase" id="RU366073"/>
    </source>
</evidence>
<name>A0ABQ4R3L5_9HYPH</name>
<dbReference type="Pfam" id="PF02868">
    <property type="entry name" value="Peptidase_M4_C"/>
    <property type="match status" value="1"/>
</dbReference>
<keyword evidence="13" id="KW-1185">Reference proteome</keyword>
<evidence type="ECO:0000256" key="3">
    <source>
        <dbReference type="ARBA" id="ARBA00022723"/>
    </source>
</evidence>
<dbReference type="Gene3D" id="3.10.170.10">
    <property type="match status" value="1"/>
</dbReference>
<feature type="coiled-coil region" evidence="8">
    <location>
        <begin position="369"/>
        <end position="396"/>
    </location>
</feature>
<dbReference type="InterPro" id="IPR013856">
    <property type="entry name" value="Peptidase_M4_domain"/>
</dbReference>
<dbReference type="InterPro" id="IPR052759">
    <property type="entry name" value="Metalloprotease_M4"/>
</dbReference>
<dbReference type="SUPFAM" id="SSF55486">
    <property type="entry name" value="Metalloproteases ('zincins'), catalytic domain"/>
    <property type="match status" value="1"/>
</dbReference>
<keyword evidence="6 7" id="KW-0482">Metalloprotease</keyword>
<dbReference type="PRINTS" id="PR00730">
    <property type="entry name" value="THERMOLYSIN"/>
</dbReference>
<keyword evidence="3" id="KW-0479">Metal-binding</keyword>
<dbReference type="Proteomes" id="UP001055167">
    <property type="component" value="Unassembled WGS sequence"/>
</dbReference>
<evidence type="ECO:0000259" key="10">
    <source>
        <dbReference type="Pfam" id="PF01447"/>
    </source>
</evidence>
<reference evidence="12" key="2">
    <citation type="submission" date="2021-08" db="EMBL/GenBank/DDBJ databases">
        <authorList>
            <person name="Tani A."/>
            <person name="Ola A."/>
            <person name="Ogura Y."/>
            <person name="Katsura K."/>
            <person name="Hayashi T."/>
        </authorList>
    </citation>
    <scope>NUCLEOTIDE SEQUENCE</scope>
    <source>
        <strain evidence="12">KCTC 52305</strain>
    </source>
</reference>